<keyword evidence="2" id="KW-1185">Reference proteome</keyword>
<evidence type="ECO:0000313" key="1">
    <source>
        <dbReference type="EMBL" id="SDQ16231.1"/>
    </source>
</evidence>
<name>A0A1H0YMQ6_9ACTN</name>
<reference evidence="2" key="1">
    <citation type="submission" date="2016-10" db="EMBL/GenBank/DDBJ databases">
        <authorList>
            <person name="Varghese N."/>
            <person name="Submissions S."/>
        </authorList>
    </citation>
    <scope>NUCLEOTIDE SEQUENCE [LARGE SCALE GENOMIC DNA]</scope>
    <source>
        <strain evidence="2">DSM 45459</strain>
    </source>
</reference>
<proteinExistence type="predicted"/>
<sequence>MHPGMQHIALELLDDHHRGDQRGDNLLCDQGDQYRDCSRDQRTEGQSLLIAGSPAGELLL</sequence>
<gene>
    <name evidence="1" type="ORF">SAMN04489718_0550</name>
</gene>
<dbReference type="Proteomes" id="UP000199301">
    <property type="component" value="Unassembled WGS sequence"/>
</dbReference>
<organism evidence="1 2">
    <name type="scientific">Actinopolyspora saharensis</name>
    <dbReference type="NCBI Taxonomy" id="995062"/>
    <lineage>
        <taxon>Bacteria</taxon>
        <taxon>Bacillati</taxon>
        <taxon>Actinomycetota</taxon>
        <taxon>Actinomycetes</taxon>
        <taxon>Actinopolysporales</taxon>
        <taxon>Actinopolysporaceae</taxon>
        <taxon>Actinopolyspora</taxon>
    </lineage>
</organism>
<dbReference type="EMBL" id="FNKO01000001">
    <property type="protein sequence ID" value="SDQ16231.1"/>
    <property type="molecule type" value="Genomic_DNA"/>
</dbReference>
<evidence type="ECO:0000313" key="2">
    <source>
        <dbReference type="Proteomes" id="UP000199301"/>
    </source>
</evidence>
<protein>
    <submittedName>
        <fullName evidence="1">Uncharacterized protein</fullName>
    </submittedName>
</protein>
<dbReference type="AlphaFoldDB" id="A0A1H0YMQ6"/>
<accession>A0A1H0YMQ6</accession>